<dbReference type="OrthoDB" id="4412761at2759"/>
<feature type="compositionally biased region" description="Basic and acidic residues" evidence="1">
    <location>
        <begin position="168"/>
        <end position="178"/>
    </location>
</feature>
<evidence type="ECO:0000313" key="2">
    <source>
        <dbReference type="EMBL" id="KAE8352202.1"/>
    </source>
</evidence>
<dbReference type="Proteomes" id="UP000327118">
    <property type="component" value="Unassembled WGS sequence"/>
</dbReference>
<keyword evidence="3" id="KW-1185">Reference proteome</keyword>
<reference evidence="3" key="1">
    <citation type="submission" date="2019-04" db="EMBL/GenBank/DDBJ databases">
        <title>Friends and foes A comparative genomics studyof 23 Aspergillus species from section Flavi.</title>
        <authorList>
            <consortium name="DOE Joint Genome Institute"/>
            <person name="Kjaerbolling I."/>
            <person name="Vesth T."/>
            <person name="Frisvad J.C."/>
            <person name="Nybo J.L."/>
            <person name="Theobald S."/>
            <person name="Kildgaard S."/>
            <person name="Isbrandt T."/>
            <person name="Kuo A."/>
            <person name="Sato A."/>
            <person name="Lyhne E.K."/>
            <person name="Kogle M.E."/>
            <person name="Wiebenga A."/>
            <person name="Kun R.S."/>
            <person name="Lubbers R.J."/>
            <person name="Makela M.R."/>
            <person name="Barry K."/>
            <person name="Chovatia M."/>
            <person name="Clum A."/>
            <person name="Daum C."/>
            <person name="Haridas S."/>
            <person name="He G."/>
            <person name="LaButti K."/>
            <person name="Lipzen A."/>
            <person name="Mondo S."/>
            <person name="Riley R."/>
            <person name="Salamov A."/>
            <person name="Simmons B.A."/>
            <person name="Magnuson J.K."/>
            <person name="Henrissat B."/>
            <person name="Mortensen U.H."/>
            <person name="Larsen T.O."/>
            <person name="Devries R.P."/>
            <person name="Grigoriev I.V."/>
            <person name="Machida M."/>
            <person name="Baker S.E."/>
            <person name="Andersen M.R."/>
        </authorList>
    </citation>
    <scope>NUCLEOTIDE SEQUENCE [LARGE SCALE GENOMIC DNA]</scope>
    <source>
        <strain evidence="3">CBS 553.77</strain>
    </source>
</reference>
<gene>
    <name evidence="2" type="ORF">BDV28DRAFT_135506</name>
</gene>
<protein>
    <submittedName>
        <fullName evidence="2">Uncharacterized protein</fullName>
    </submittedName>
</protein>
<organism evidence="2 3">
    <name type="scientific">Aspergillus coremiiformis</name>
    <dbReference type="NCBI Taxonomy" id="138285"/>
    <lineage>
        <taxon>Eukaryota</taxon>
        <taxon>Fungi</taxon>
        <taxon>Dikarya</taxon>
        <taxon>Ascomycota</taxon>
        <taxon>Pezizomycotina</taxon>
        <taxon>Eurotiomycetes</taxon>
        <taxon>Eurotiomycetidae</taxon>
        <taxon>Eurotiales</taxon>
        <taxon>Aspergillaceae</taxon>
        <taxon>Aspergillus</taxon>
        <taxon>Aspergillus subgen. Circumdati</taxon>
    </lineage>
</organism>
<sequence>MNESTDSITHGMSVNVYGRGDGTLGDTPSHMGIAIYQLGSSTCEMYHIRNPNDVDFVYDPRSQPMEDPVLRGRCELATFSSAQKDCTVHLLSAFGEDKSNIPEYGVGNCQDWVASAITMLERAGIVGQGEGGFWRSMINRSADAIRDNCVASGRTWMNGPESTFEGEPDARFSDKTDTKPVGKLMQNSIFQERMRSLLGDRHNPSALQPESDSSERPFYVSSPFFSRTGGLR</sequence>
<evidence type="ECO:0000313" key="3">
    <source>
        <dbReference type="Proteomes" id="UP000327118"/>
    </source>
</evidence>
<feature type="region of interest" description="Disordered" evidence="1">
    <location>
        <begin position="200"/>
        <end position="232"/>
    </location>
</feature>
<dbReference type="EMBL" id="ML739138">
    <property type="protein sequence ID" value="KAE8352202.1"/>
    <property type="molecule type" value="Genomic_DNA"/>
</dbReference>
<dbReference type="AlphaFoldDB" id="A0A5N6Z3E9"/>
<feature type="region of interest" description="Disordered" evidence="1">
    <location>
        <begin position="159"/>
        <end position="178"/>
    </location>
</feature>
<proteinExistence type="predicted"/>
<name>A0A5N6Z3E9_9EURO</name>
<evidence type="ECO:0000256" key="1">
    <source>
        <dbReference type="SAM" id="MobiDB-lite"/>
    </source>
</evidence>
<accession>A0A5N6Z3E9</accession>